<dbReference type="Gene3D" id="1.20.950.20">
    <property type="entry name" value="Transmembrane di-heme cytochromes, Chain C"/>
    <property type="match status" value="1"/>
</dbReference>
<keyword evidence="3 6" id="KW-0812">Transmembrane</keyword>
<dbReference type="InterPro" id="IPR011577">
    <property type="entry name" value="Cyt_b561_bac/Ni-Hgenase"/>
</dbReference>
<dbReference type="InterPro" id="IPR016174">
    <property type="entry name" value="Di-haem_cyt_TM"/>
</dbReference>
<protein>
    <submittedName>
        <fullName evidence="9">Formate dehydrogenase</fullName>
    </submittedName>
</protein>
<dbReference type="EMBL" id="JAAGWB010000023">
    <property type="protein sequence ID" value="NEN51271.1"/>
    <property type="molecule type" value="Genomic_DNA"/>
</dbReference>
<keyword evidence="10" id="KW-1185">Reference proteome</keyword>
<dbReference type="GO" id="GO:0009055">
    <property type="term" value="F:electron transfer activity"/>
    <property type="evidence" value="ECO:0007669"/>
    <property type="project" value="InterPro"/>
</dbReference>
<feature type="domain" description="Cytochrome b561 bacterial/Ni-hydrogenase" evidence="7">
    <location>
        <begin position="11"/>
        <end position="174"/>
    </location>
</feature>
<organism evidence="9 11">
    <name type="scientific">Modestobacter muralis</name>
    <dbReference type="NCBI Taxonomy" id="1608614"/>
    <lineage>
        <taxon>Bacteria</taxon>
        <taxon>Bacillati</taxon>
        <taxon>Actinomycetota</taxon>
        <taxon>Actinomycetes</taxon>
        <taxon>Geodermatophilales</taxon>
        <taxon>Geodermatophilaceae</taxon>
        <taxon>Modestobacter</taxon>
    </lineage>
</organism>
<dbReference type="GO" id="GO:0005886">
    <property type="term" value="C:plasma membrane"/>
    <property type="evidence" value="ECO:0007669"/>
    <property type="project" value="UniProtKB-SubCell"/>
</dbReference>
<evidence type="ECO:0000313" key="11">
    <source>
        <dbReference type="Proteomes" id="UP000471152"/>
    </source>
</evidence>
<evidence type="ECO:0000256" key="6">
    <source>
        <dbReference type="SAM" id="Phobius"/>
    </source>
</evidence>
<gene>
    <name evidence="9" type="ORF">G3R41_10035</name>
    <name evidence="8" type="ORF">GCU67_09380</name>
</gene>
<feature type="transmembrane region" description="Helical" evidence="6">
    <location>
        <begin position="12"/>
        <end position="37"/>
    </location>
</feature>
<dbReference type="Proteomes" id="UP000468828">
    <property type="component" value="Unassembled WGS sequence"/>
</dbReference>
<evidence type="ECO:0000256" key="5">
    <source>
        <dbReference type="ARBA" id="ARBA00023136"/>
    </source>
</evidence>
<comment type="caution">
    <text evidence="9">The sequence shown here is derived from an EMBL/GenBank/DDBJ whole genome shotgun (WGS) entry which is preliminary data.</text>
</comment>
<dbReference type="SUPFAM" id="SSF81342">
    <property type="entry name" value="Transmembrane di-heme cytochromes"/>
    <property type="match status" value="1"/>
</dbReference>
<comment type="subcellular location">
    <subcellularLocation>
        <location evidence="1">Cell membrane</location>
        <topology evidence="1">Multi-pass membrane protein</topology>
    </subcellularLocation>
</comment>
<keyword evidence="2" id="KW-1003">Cell membrane</keyword>
<dbReference type="EMBL" id="JAAGWH010000021">
    <property type="protein sequence ID" value="NEK94383.1"/>
    <property type="molecule type" value="Genomic_DNA"/>
</dbReference>
<keyword evidence="4 6" id="KW-1133">Transmembrane helix</keyword>
<reference evidence="9 11" key="2">
    <citation type="submission" date="2020-02" db="EMBL/GenBank/DDBJ databases">
        <title>The WGS of Modestobacter muralis DSM 100205.</title>
        <authorList>
            <person name="Jiang Z."/>
        </authorList>
    </citation>
    <scope>NUCLEOTIDE SEQUENCE [LARGE SCALE GENOMIC DNA]</scope>
    <source>
        <strain evidence="9 11">DSM 100205</strain>
    </source>
</reference>
<proteinExistence type="predicted"/>
<evidence type="ECO:0000256" key="1">
    <source>
        <dbReference type="ARBA" id="ARBA00004651"/>
    </source>
</evidence>
<dbReference type="Proteomes" id="UP000471152">
    <property type="component" value="Unassembled WGS sequence"/>
</dbReference>
<evidence type="ECO:0000313" key="10">
    <source>
        <dbReference type="Proteomes" id="UP000468828"/>
    </source>
</evidence>
<evidence type="ECO:0000313" key="9">
    <source>
        <dbReference type="EMBL" id="NEN51271.1"/>
    </source>
</evidence>
<keyword evidence="5 6" id="KW-0472">Membrane</keyword>
<evidence type="ECO:0000259" key="7">
    <source>
        <dbReference type="Pfam" id="PF01292"/>
    </source>
</evidence>
<dbReference type="AlphaFoldDB" id="A0A6P0H6D0"/>
<dbReference type="RefSeq" id="WP_163610956.1">
    <property type="nucleotide sequence ID" value="NZ_JAAGWB010000023.1"/>
</dbReference>
<reference evidence="8 10" key="1">
    <citation type="submission" date="2020-01" db="EMBL/GenBank/DDBJ databases">
        <title>the WGS Modestobacter muralis CPCC 204518.</title>
        <authorList>
            <person name="Jiang Z."/>
        </authorList>
    </citation>
    <scope>NUCLEOTIDE SEQUENCE [LARGE SCALE GENOMIC DNA]</scope>
    <source>
        <strain evidence="8 10">DSM 100205</strain>
    </source>
</reference>
<dbReference type="GO" id="GO:0022904">
    <property type="term" value="P:respiratory electron transport chain"/>
    <property type="evidence" value="ECO:0007669"/>
    <property type="project" value="InterPro"/>
</dbReference>
<feature type="transmembrane region" description="Helical" evidence="6">
    <location>
        <begin position="57"/>
        <end position="76"/>
    </location>
</feature>
<name>A0A6P0H6D0_9ACTN</name>
<accession>A0A6P0H6D0</accession>
<evidence type="ECO:0000256" key="3">
    <source>
        <dbReference type="ARBA" id="ARBA00022692"/>
    </source>
</evidence>
<sequence>MTRPPERELPRFSVAVRWVHGVAGVLVLVLIATAAVLYNSELQVLVGHRPVVEAVHVWSGFALPVPVLAGLAFRSVRADVAELDRFTARDWRWLRSRTRRDGTIPVGKFNAGQKLNGSLSAGGGAVLLLTGAVMLATDLAPLSWRTGATLVHDWTSLAFGLLVFGHLYHALRDPTAMRGIRTGTVPAWWARHEHAAWAAEFDDQPADDHPAEDQRSRR</sequence>
<evidence type="ECO:0000256" key="4">
    <source>
        <dbReference type="ARBA" id="ARBA00022989"/>
    </source>
</evidence>
<evidence type="ECO:0000313" key="8">
    <source>
        <dbReference type="EMBL" id="NEK94383.1"/>
    </source>
</evidence>
<feature type="transmembrane region" description="Helical" evidence="6">
    <location>
        <begin position="154"/>
        <end position="171"/>
    </location>
</feature>
<evidence type="ECO:0000256" key="2">
    <source>
        <dbReference type="ARBA" id="ARBA00022475"/>
    </source>
</evidence>
<feature type="transmembrane region" description="Helical" evidence="6">
    <location>
        <begin position="119"/>
        <end position="142"/>
    </location>
</feature>
<dbReference type="Pfam" id="PF01292">
    <property type="entry name" value="Ni_hydr_CYTB"/>
    <property type="match status" value="1"/>
</dbReference>